<proteinExistence type="predicted"/>
<protein>
    <submittedName>
        <fullName evidence="1">Uncharacterized protein (DUF1501 family)</fullName>
    </submittedName>
</protein>
<sequence length="423" mass="43700">MTSSCCDEFAALAGGLTRRGLFRGLAGATAAVTTTTAIGGAFMSTSYAATPSAPAVLVVLSMRGAVDGMSLVVPHADPVYYAARPRIAVPSSKLLAKDAFFGLHPDLAPLLPWWNAGSMAAVHATGLPAPNRSHFAAIEAVEDADPGSAARIGWLNRLIGRDSVDDPLQAVQLGDSVLPASLLGPEPAVAVDRVESMVLAGADRWDTHGRRPQSMSTMWADAAGPLGVGARSAMKAIADFAPVRASSPTPANGAVYPDGDLGASLASAARIIRGDIGAEVITIDTGSWDHHVDLGTLEWGQMQRMTKELAGALAAFLTDLGPLTSKVSVVTLSEFGRRTRENANYGLDHGYGNVMLLLGAGVVGGYHGRWPGLVNDVDGDLLVTTDYRSVLSEVVVGRLGASSAQVFPGFQPESVGVIAPASP</sequence>
<dbReference type="Proteomes" id="UP000582231">
    <property type="component" value="Unassembled WGS sequence"/>
</dbReference>
<dbReference type="RefSeq" id="WP_179728347.1">
    <property type="nucleotide sequence ID" value="NZ_BAABEF010000001.1"/>
</dbReference>
<evidence type="ECO:0000313" key="2">
    <source>
        <dbReference type="Proteomes" id="UP000582231"/>
    </source>
</evidence>
<dbReference type="EMBL" id="JACCBF010000001">
    <property type="protein sequence ID" value="NYD32126.1"/>
    <property type="molecule type" value="Genomic_DNA"/>
</dbReference>
<comment type="caution">
    <text evidence="1">The sequence shown here is derived from an EMBL/GenBank/DDBJ whole genome shotgun (WGS) entry which is preliminary data.</text>
</comment>
<dbReference type="InterPro" id="IPR006311">
    <property type="entry name" value="TAT_signal"/>
</dbReference>
<dbReference type="InterPro" id="IPR010869">
    <property type="entry name" value="DUF1501"/>
</dbReference>
<keyword evidence="2" id="KW-1185">Reference proteome</keyword>
<accession>A0A852RSC4</accession>
<name>A0A852RSC4_9ACTN</name>
<dbReference type="PROSITE" id="PS51318">
    <property type="entry name" value="TAT"/>
    <property type="match status" value="1"/>
</dbReference>
<dbReference type="PANTHER" id="PTHR43737:SF1">
    <property type="entry name" value="DUF1501 DOMAIN-CONTAINING PROTEIN"/>
    <property type="match status" value="1"/>
</dbReference>
<evidence type="ECO:0000313" key="1">
    <source>
        <dbReference type="EMBL" id="NYD32126.1"/>
    </source>
</evidence>
<gene>
    <name evidence="1" type="ORF">BJ958_003672</name>
</gene>
<reference evidence="1 2" key="1">
    <citation type="submission" date="2020-07" db="EMBL/GenBank/DDBJ databases">
        <title>Sequencing the genomes of 1000 actinobacteria strains.</title>
        <authorList>
            <person name="Klenk H.-P."/>
        </authorList>
    </citation>
    <scope>NUCLEOTIDE SEQUENCE [LARGE SCALE GENOMIC DNA]</scope>
    <source>
        <strain evidence="1 2">DSM 19082</strain>
    </source>
</reference>
<organism evidence="1 2">
    <name type="scientific">Nocardioides kongjuensis</name>
    <dbReference type="NCBI Taxonomy" id="349522"/>
    <lineage>
        <taxon>Bacteria</taxon>
        <taxon>Bacillati</taxon>
        <taxon>Actinomycetota</taxon>
        <taxon>Actinomycetes</taxon>
        <taxon>Propionibacteriales</taxon>
        <taxon>Nocardioidaceae</taxon>
        <taxon>Nocardioides</taxon>
    </lineage>
</organism>
<dbReference type="Pfam" id="PF07394">
    <property type="entry name" value="DUF1501"/>
    <property type="match status" value="1"/>
</dbReference>
<dbReference type="PANTHER" id="PTHR43737">
    <property type="entry name" value="BLL7424 PROTEIN"/>
    <property type="match status" value="1"/>
</dbReference>
<dbReference type="AlphaFoldDB" id="A0A852RSC4"/>